<feature type="transmembrane region" description="Helical" evidence="1">
    <location>
        <begin position="30"/>
        <end position="49"/>
    </location>
</feature>
<keyword evidence="1" id="KW-1133">Transmembrane helix</keyword>
<keyword evidence="1" id="KW-0472">Membrane</keyword>
<feature type="transmembrane region" description="Helical" evidence="1">
    <location>
        <begin position="126"/>
        <end position="144"/>
    </location>
</feature>
<dbReference type="RefSeq" id="WP_136845204.1">
    <property type="nucleotide sequence ID" value="NZ_CAOKAH010000001.1"/>
</dbReference>
<gene>
    <name evidence="3" type="ORF">E5982_01080</name>
</gene>
<dbReference type="SUPFAM" id="SSF48317">
    <property type="entry name" value="Acid phosphatase/Vanadium-dependent haloperoxidase"/>
    <property type="match status" value="1"/>
</dbReference>
<reference evidence="3 4" key="1">
    <citation type="submission" date="2019-04" db="EMBL/GenBank/DDBJ databases">
        <title>Microbes associate with the intestines of laboratory mice.</title>
        <authorList>
            <person name="Navarre W."/>
            <person name="Wong E."/>
            <person name="Huang K.C."/>
            <person name="Tropini C."/>
            <person name="Ng K."/>
            <person name="Yu B."/>
        </authorList>
    </citation>
    <scope>NUCLEOTIDE SEQUENCE [LARGE SCALE GENOMIC DNA]</scope>
    <source>
        <strain evidence="3 4">NM48_B13</strain>
    </source>
</reference>
<proteinExistence type="predicted"/>
<evidence type="ECO:0000313" key="4">
    <source>
        <dbReference type="Proteomes" id="UP000309454"/>
    </source>
</evidence>
<accession>A0A4T9T9H8</accession>
<dbReference type="InterPro" id="IPR036938">
    <property type="entry name" value="PAP2/HPO_sf"/>
</dbReference>
<evidence type="ECO:0000256" key="1">
    <source>
        <dbReference type="SAM" id="Phobius"/>
    </source>
</evidence>
<keyword evidence="1" id="KW-0812">Transmembrane</keyword>
<feature type="domain" description="Phosphatidic acid phosphatase type 2/haloperoxidase" evidence="2">
    <location>
        <begin position="31"/>
        <end position="142"/>
    </location>
</feature>
<organism evidence="3 4">
    <name type="scientific">Parvibacter caecicola</name>
    <dbReference type="NCBI Taxonomy" id="747645"/>
    <lineage>
        <taxon>Bacteria</taxon>
        <taxon>Bacillati</taxon>
        <taxon>Actinomycetota</taxon>
        <taxon>Coriobacteriia</taxon>
        <taxon>Coriobacteriales</taxon>
        <taxon>Coriobacteriaceae</taxon>
        <taxon>Parvibacter</taxon>
    </lineage>
</organism>
<comment type="caution">
    <text evidence="3">The sequence shown here is derived from an EMBL/GenBank/DDBJ whole genome shotgun (WGS) entry which is preliminary data.</text>
</comment>
<evidence type="ECO:0000259" key="2">
    <source>
        <dbReference type="Pfam" id="PF01569"/>
    </source>
</evidence>
<dbReference type="EMBL" id="SSTM01000001">
    <property type="protein sequence ID" value="TJW12230.1"/>
    <property type="molecule type" value="Genomic_DNA"/>
</dbReference>
<keyword evidence="4" id="KW-1185">Reference proteome</keyword>
<dbReference type="Proteomes" id="UP000309454">
    <property type="component" value="Unassembled WGS sequence"/>
</dbReference>
<dbReference type="AlphaFoldDB" id="A0A4T9T9H8"/>
<name>A0A4T9T9H8_9ACTN</name>
<sequence>MESANRLIVWVFYAAFALLGICLAAQGRFFALAVCYGVAAAGFLAVTALRRAIGAPRPYQNGGAPARIAREGENDSFPSRHCFSAFLIALLWGAAGYPAASACLLAFAALLALLRVRGGVHYPRDVAGALAFAVVFAGIALLLLA</sequence>
<dbReference type="Pfam" id="PF01569">
    <property type="entry name" value="PAP2"/>
    <property type="match status" value="1"/>
</dbReference>
<evidence type="ECO:0000313" key="3">
    <source>
        <dbReference type="EMBL" id="TJW12230.1"/>
    </source>
</evidence>
<protein>
    <submittedName>
        <fullName evidence="3">Phosphatase PAP2 family protein</fullName>
    </submittedName>
</protein>
<dbReference type="OrthoDB" id="9789113at2"/>
<feature type="transmembrane region" description="Helical" evidence="1">
    <location>
        <begin position="7"/>
        <end position="24"/>
    </location>
</feature>
<feature type="transmembrane region" description="Helical" evidence="1">
    <location>
        <begin position="86"/>
        <end position="114"/>
    </location>
</feature>
<dbReference type="Gene3D" id="1.20.144.10">
    <property type="entry name" value="Phosphatidic acid phosphatase type 2/haloperoxidase"/>
    <property type="match status" value="1"/>
</dbReference>
<dbReference type="InterPro" id="IPR000326">
    <property type="entry name" value="PAP2/HPO"/>
</dbReference>